<organism evidence="1 2">
    <name type="scientific">Rhodococcus phage ReqiPoco6</name>
    <dbReference type="NCBI Taxonomy" id="691964"/>
    <lineage>
        <taxon>Viruses</taxon>
        <taxon>Duplodnaviria</taxon>
        <taxon>Heunggongvirae</taxon>
        <taxon>Uroviricota</taxon>
        <taxon>Caudoviricetes</taxon>
        <taxon>Pepyhexavirus</taxon>
        <taxon>Pepyhexavirus poco6</taxon>
    </lineage>
</organism>
<dbReference type="RefSeq" id="YP_009012616.1">
    <property type="nucleotide sequence ID" value="NC_023694.1"/>
</dbReference>
<protein>
    <submittedName>
        <fullName evidence="1">Structural protein</fullName>
    </submittedName>
</protein>
<dbReference type="Proteomes" id="UP000001057">
    <property type="component" value="Segment"/>
</dbReference>
<evidence type="ECO:0000313" key="2">
    <source>
        <dbReference type="Proteomes" id="UP000001057"/>
    </source>
</evidence>
<dbReference type="OrthoDB" id="21766at10239"/>
<proteinExistence type="predicted"/>
<gene>
    <name evidence="1" type="ORF">Poco6gene035</name>
</gene>
<sequence>MSISFQTSGSFQNTERRLKLMSKPEIGRILNTYGALGVAALKAYTPVDSSATANAWYHKVTNKGGSWELSWHNQNGSADTPIAIMLQYGHGTGTGGYVAGRDYINPAIRPIFDAIKSAVWKEVTRR</sequence>
<name>D4P7Q3_9CAUD</name>
<dbReference type="EMBL" id="GU580942">
    <property type="protein sequence ID" value="ADD81033.1"/>
    <property type="molecule type" value="Genomic_DNA"/>
</dbReference>
<evidence type="ECO:0000313" key="1">
    <source>
        <dbReference type="EMBL" id="ADD81033.1"/>
    </source>
</evidence>
<keyword evidence="2" id="KW-1185">Reference proteome</keyword>
<dbReference type="KEGG" id="vg:18559745"/>
<reference evidence="1 2" key="1">
    <citation type="journal article" date="2011" name="Appl. Environ. Microbiol.">
        <title>Genomic and functional analyses of Rhodococcus equi phages ReqiPepy6, ReqiPoco6, ReqiPine5, and ReqiDocB7.</title>
        <authorList>
            <person name="Summer E.J."/>
            <person name="Liu M."/>
            <person name="Gill J.J."/>
            <person name="Grant M."/>
            <person name="Chan-Cortes T.N."/>
            <person name="Ferguson L."/>
            <person name="Janes C."/>
            <person name="Lange K."/>
            <person name="Bertoli M."/>
            <person name="Moore C."/>
            <person name="Orchard R.C."/>
            <person name="Cohen N."/>
            <person name="Young R."/>
        </authorList>
    </citation>
    <scope>NUCLEOTIDE SEQUENCE [LARGE SCALE GENOMIC DNA]</scope>
</reference>
<accession>D4P7Q3</accession>
<dbReference type="GeneID" id="18559745"/>